<keyword evidence="4" id="KW-0813">Transport</keyword>
<keyword evidence="9 22" id="KW-1133">Transmembrane helix</keyword>
<reference evidence="24" key="1">
    <citation type="submission" date="2021-04" db="EMBL/GenBank/DDBJ databases">
        <authorList>
            <consortium name="Wellcome Sanger Institute Data Sharing"/>
        </authorList>
    </citation>
    <scope>NUCLEOTIDE SEQUENCE [LARGE SCALE GENOMIC DNA]</scope>
</reference>
<dbReference type="Proteomes" id="UP000472265">
    <property type="component" value="Chromosome 22"/>
</dbReference>
<evidence type="ECO:0000256" key="14">
    <source>
        <dbReference type="ARBA" id="ARBA00023180"/>
    </source>
</evidence>
<feature type="transmembrane region" description="Helical" evidence="22">
    <location>
        <begin position="364"/>
        <end position="380"/>
    </location>
</feature>
<dbReference type="InterPro" id="IPR036259">
    <property type="entry name" value="MFS_trans_sf"/>
</dbReference>
<keyword evidence="13" id="KW-0675">Receptor</keyword>
<reference evidence="24" key="2">
    <citation type="submission" date="2025-08" db="UniProtKB">
        <authorList>
            <consortium name="Ensembl"/>
        </authorList>
    </citation>
    <scope>IDENTIFICATION</scope>
</reference>
<evidence type="ECO:0000259" key="23">
    <source>
        <dbReference type="PROSITE" id="PS50850"/>
    </source>
</evidence>
<dbReference type="GO" id="GO:0097037">
    <property type="term" value="P:heme export"/>
    <property type="evidence" value="ECO:0007669"/>
    <property type="project" value="TreeGrafter"/>
</dbReference>
<evidence type="ECO:0000313" key="25">
    <source>
        <dbReference type="Proteomes" id="UP000472265"/>
    </source>
</evidence>
<dbReference type="GO" id="GO:0005886">
    <property type="term" value="C:plasma membrane"/>
    <property type="evidence" value="ECO:0007669"/>
    <property type="project" value="UniProtKB-SubCell"/>
</dbReference>
<evidence type="ECO:0000256" key="5">
    <source>
        <dbReference type="ARBA" id="ARBA00022475"/>
    </source>
</evidence>
<dbReference type="SUPFAM" id="SSF103473">
    <property type="entry name" value="MFS general substrate transporter"/>
    <property type="match status" value="1"/>
</dbReference>
<feature type="transmembrane region" description="Helical" evidence="22">
    <location>
        <begin position="530"/>
        <end position="554"/>
    </location>
</feature>
<feature type="transmembrane region" description="Helical" evidence="22">
    <location>
        <begin position="70"/>
        <end position="90"/>
    </location>
</feature>
<evidence type="ECO:0000313" key="24">
    <source>
        <dbReference type="Ensembl" id="ENSSAUP00010021597.1"/>
    </source>
</evidence>
<evidence type="ECO:0000256" key="22">
    <source>
        <dbReference type="SAM" id="Phobius"/>
    </source>
</evidence>
<dbReference type="GO" id="GO:0005789">
    <property type="term" value="C:endoplasmic reticulum membrane"/>
    <property type="evidence" value="ECO:0007669"/>
    <property type="project" value="UniProtKB-SubCell"/>
</dbReference>
<evidence type="ECO:0000256" key="10">
    <source>
        <dbReference type="ARBA" id="ARBA00023057"/>
    </source>
</evidence>
<feature type="transmembrane region" description="Helical" evidence="22">
    <location>
        <begin position="166"/>
        <end position="187"/>
    </location>
</feature>
<dbReference type="Gene3D" id="1.20.1250.20">
    <property type="entry name" value="MFS general substrate transporter like domains"/>
    <property type="match status" value="1"/>
</dbReference>
<comment type="catalytic activity">
    <reaction evidence="17">
        <text>ethanolamine(in) = ethanolamine(out)</text>
        <dbReference type="Rhea" id="RHEA:32747"/>
        <dbReference type="ChEBI" id="CHEBI:57603"/>
    </reaction>
</comment>
<feature type="transmembrane region" description="Helical" evidence="22">
    <location>
        <begin position="386"/>
        <end position="406"/>
    </location>
</feature>
<evidence type="ECO:0000256" key="20">
    <source>
        <dbReference type="ARBA" id="ARBA00068050"/>
    </source>
</evidence>
<comment type="catalytic activity">
    <reaction evidence="15">
        <text>heme b(in) = heme b(out)</text>
        <dbReference type="Rhea" id="RHEA:75443"/>
        <dbReference type="ChEBI" id="CHEBI:60344"/>
    </reaction>
</comment>
<feature type="transmembrane region" description="Helical" evidence="22">
    <location>
        <begin position="237"/>
        <end position="257"/>
    </location>
</feature>
<feature type="transmembrane region" description="Helical" evidence="22">
    <location>
        <begin position="294"/>
        <end position="313"/>
    </location>
</feature>
<evidence type="ECO:0000256" key="6">
    <source>
        <dbReference type="ARBA" id="ARBA00022553"/>
    </source>
</evidence>
<comment type="catalytic activity">
    <reaction evidence="16">
        <text>choline(out) = choline(in)</text>
        <dbReference type="Rhea" id="RHEA:32751"/>
        <dbReference type="ChEBI" id="CHEBI:15354"/>
    </reaction>
</comment>
<keyword evidence="25" id="KW-1185">Reference proteome</keyword>
<evidence type="ECO:0000256" key="7">
    <source>
        <dbReference type="ARBA" id="ARBA00022692"/>
    </source>
</evidence>
<dbReference type="InterPro" id="IPR049680">
    <property type="entry name" value="FLVCR1-2_SLC49-like"/>
</dbReference>
<evidence type="ECO:0000256" key="11">
    <source>
        <dbReference type="ARBA" id="ARBA00023128"/>
    </source>
</evidence>
<keyword evidence="14" id="KW-0325">Glycoprotein</keyword>
<dbReference type="InParanoid" id="A0A671V6W9"/>
<keyword evidence="11" id="KW-0496">Mitochondrion</keyword>
<dbReference type="GO" id="GO:0031966">
    <property type="term" value="C:mitochondrial membrane"/>
    <property type="evidence" value="ECO:0007669"/>
    <property type="project" value="UniProtKB-SubCell"/>
</dbReference>
<evidence type="ECO:0000256" key="15">
    <source>
        <dbReference type="ARBA" id="ARBA00035075"/>
    </source>
</evidence>
<evidence type="ECO:0000256" key="1">
    <source>
        <dbReference type="ARBA" id="ARBA00004225"/>
    </source>
</evidence>
<organism evidence="24 25">
    <name type="scientific">Sparus aurata</name>
    <name type="common">Gilthead sea bream</name>
    <dbReference type="NCBI Taxonomy" id="8175"/>
    <lineage>
        <taxon>Eukaryota</taxon>
        <taxon>Metazoa</taxon>
        <taxon>Chordata</taxon>
        <taxon>Craniata</taxon>
        <taxon>Vertebrata</taxon>
        <taxon>Euteleostomi</taxon>
        <taxon>Actinopterygii</taxon>
        <taxon>Neopterygii</taxon>
        <taxon>Teleostei</taxon>
        <taxon>Neoteleostei</taxon>
        <taxon>Acanthomorphata</taxon>
        <taxon>Eupercaria</taxon>
        <taxon>Spariformes</taxon>
        <taxon>Sparidae</taxon>
        <taxon>Sparus</taxon>
    </lineage>
</organism>
<dbReference type="PANTHER" id="PTHR10924">
    <property type="entry name" value="MAJOR FACILITATOR SUPERFAMILY PROTEIN-RELATED"/>
    <property type="match status" value="1"/>
</dbReference>
<feature type="transmembrane region" description="Helical" evidence="22">
    <location>
        <begin position="199"/>
        <end position="217"/>
    </location>
</feature>
<dbReference type="GO" id="GO:0006783">
    <property type="term" value="P:heme biosynthetic process"/>
    <property type="evidence" value="ECO:0007669"/>
    <property type="project" value="UniProtKB-ARBA"/>
</dbReference>
<evidence type="ECO:0000256" key="9">
    <source>
        <dbReference type="ARBA" id="ARBA00022989"/>
    </source>
</evidence>
<feature type="domain" description="Major facilitator superfamily (MFS) profile" evidence="23">
    <location>
        <begin position="69"/>
        <end position="477"/>
    </location>
</feature>
<dbReference type="Pfam" id="PF07690">
    <property type="entry name" value="MFS_1"/>
    <property type="match status" value="1"/>
</dbReference>
<evidence type="ECO:0000256" key="3">
    <source>
        <dbReference type="ARBA" id="ARBA00004651"/>
    </source>
</evidence>
<dbReference type="PANTHER" id="PTHR10924:SF3">
    <property type="entry name" value="HEME TRANSPORTER FLVCR2"/>
    <property type="match status" value="1"/>
</dbReference>
<dbReference type="InterPro" id="IPR020846">
    <property type="entry name" value="MFS_dom"/>
</dbReference>
<keyword evidence="7 22" id="KW-0812">Transmembrane</keyword>
<comment type="function">
    <text evidence="19">Uniporter that mediates the transport of extracellular choline and ethanolamine into cells, thereby playing a key role in phospholipid biosynthesis. Choline and ethanolamine are the precursors of phosphatidylcholine and phosphatidylethanolamine, respectively, the two most abundant phospholipids. Transport is not coupled with proton transport and is exclusively driven by the choline (or ethanolamine) gradient across the plasma membrane. Also acts as a heme b transporter that mediates heme efflux from the cytoplasm to the extracellular compartment.</text>
</comment>
<dbReference type="InterPro" id="IPR011701">
    <property type="entry name" value="MFS"/>
</dbReference>
<name>A0A671V6W9_SPAAU</name>
<dbReference type="GO" id="GO:0015232">
    <property type="term" value="F:heme transmembrane transporter activity"/>
    <property type="evidence" value="ECO:0007669"/>
    <property type="project" value="UniProtKB-ARBA"/>
</dbReference>
<evidence type="ECO:0000256" key="12">
    <source>
        <dbReference type="ARBA" id="ARBA00023136"/>
    </source>
</evidence>
<dbReference type="PROSITE" id="PS50850">
    <property type="entry name" value="MFS"/>
    <property type="match status" value="1"/>
</dbReference>
<accession>A0A671V6W9</accession>
<dbReference type="GO" id="GO:0020037">
    <property type="term" value="F:heme binding"/>
    <property type="evidence" value="ECO:0007669"/>
    <property type="project" value="TreeGrafter"/>
</dbReference>
<feature type="transmembrane region" description="Helical" evidence="22">
    <location>
        <begin position="137"/>
        <end position="154"/>
    </location>
</feature>
<evidence type="ECO:0000256" key="16">
    <source>
        <dbReference type="ARBA" id="ARBA00036811"/>
    </source>
</evidence>
<evidence type="ECO:0000256" key="17">
    <source>
        <dbReference type="ARBA" id="ARBA00045087"/>
    </source>
</evidence>
<keyword evidence="5" id="KW-1003">Cell membrane</keyword>
<gene>
    <name evidence="24" type="primary">FLVCR2</name>
</gene>
<keyword evidence="10" id="KW-0265">Erythrocyte maturation</keyword>
<keyword evidence="8" id="KW-0256">Endoplasmic reticulum</keyword>
<evidence type="ECO:0000256" key="21">
    <source>
        <dbReference type="ARBA" id="ARBA00080886"/>
    </source>
</evidence>
<comment type="subcellular location">
    <subcellularLocation>
        <location evidence="3">Cell membrane</location>
        <topology evidence="3">Multi-pass membrane protein</topology>
    </subcellularLocation>
    <subcellularLocation>
        <location evidence="2">Endoplasmic reticulum membrane</location>
        <topology evidence="2">Multi-pass membrane protein</topology>
    </subcellularLocation>
    <subcellularLocation>
        <location evidence="1">Mitochondrion membrane</location>
        <topology evidence="1">Multi-pass membrane protein</topology>
    </subcellularLocation>
</comment>
<evidence type="ECO:0000256" key="8">
    <source>
        <dbReference type="ARBA" id="ARBA00022824"/>
    </source>
</evidence>
<feature type="transmembrane region" description="Helical" evidence="22">
    <location>
        <begin position="333"/>
        <end position="352"/>
    </location>
</feature>
<keyword evidence="12 22" id="KW-0472">Membrane</keyword>
<feature type="transmembrane region" description="Helical" evidence="22">
    <location>
        <begin position="110"/>
        <end position="130"/>
    </location>
</feature>
<evidence type="ECO:0000256" key="18">
    <source>
        <dbReference type="ARBA" id="ARBA00046338"/>
    </source>
</evidence>
<evidence type="ECO:0000256" key="2">
    <source>
        <dbReference type="ARBA" id="ARBA00004477"/>
    </source>
</evidence>
<dbReference type="GeneTree" id="ENSGT01030000234625"/>
<evidence type="ECO:0000256" key="13">
    <source>
        <dbReference type="ARBA" id="ARBA00023170"/>
    </source>
</evidence>
<reference evidence="24" key="3">
    <citation type="submission" date="2025-09" db="UniProtKB">
        <authorList>
            <consortium name="Ensembl"/>
        </authorList>
    </citation>
    <scope>IDENTIFICATION</scope>
</reference>
<dbReference type="Ensembl" id="ENSSAUT00010022815.1">
    <property type="protein sequence ID" value="ENSSAUP00010021597.1"/>
    <property type="gene ID" value="ENSSAUG00010009399.1"/>
</dbReference>
<feature type="transmembrane region" description="Helical" evidence="22">
    <location>
        <begin position="452"/>
        <end position="470"/>
    </location>
</feature>
<proteinExistence type="inferred from homology"/>
<keyword evidence="6" id="KW-0597">Phosphoprotein</keyword>
<sequence length="577" mass="64004">FLSLSINHDASFVQPTAAQNLAPSLASPQWSPGPLGRAISIGSRLDTDPSQSDRSELVPNAKTKLYHRRWIMLFLFSAVSASNSFMWLQYGIISNIFMRFYDIDSLAIDWLSMIYLLTYVPLILPVLWLLDNRGIRDVVLVGAAFNCIGAWIKIGSADPNMFPITFFGQFVCSVATVFVLGIPSYLASVWFGEKEVSTACSIGVLGNQLGIAIGFLVPPILVPNVEDMDELAHHIQVMFYITAGVATLLFILVVFVFQERPELPPTQAQATARSIPPEQYSYTASILRLLRNRAFILLIITYGLNVGCFYAVGTLLNRMIIEHYPGEEVNAGRIGLTIVIAGMVGSLICGIWLDKTKTYKQTTLAVYFMSLVGMIVYAATLSLGHLWVVFITAGALGFFMTGYLPLGFEFAVELTYPESEGTSSGLLNCSAQVFGIIFTICQGKIIDRFGTLAGNIFLCVFLLIGTVMTGRTRNTSSVESYRAARFMSRTAIHKNLACHSFCYEFIQRSCGKNVGFQEWRRRLACNLEGLFFSGLIVMISDTMTNVFLSSRVLIKEFSRLLHRKPFDPGKQLRVQSS</sequence>
<comment type="similarity">
    <text evidence="18">Belongs to the major facilitator superfamily. Feline leukemia virus subgroup C receptor (TC 2.A.1.28.1) family.</text>
</comment>
<evidence type="ECO:0000256" key="19">
    <source>
        <dbReference type="ARBA" id="ARBA00060240"/>
    </source>
</evidence>
<dbReference type="FunFam" id="1.20.1250.20:FF:000184">
    <property type="entry name" value="Feline leukemia virus subgroup C receptor-related protein 1"/>
    <property type="match status" value="1"/>
</dbReference>
<protein>
    <recommendedName>
        <fullName evidence="20">Choline/ethanolamine transporter FLVCR1</fullName>
    </recommendedName>
    <alternativeName>
        <fullName evidence="21">Heme transporter FLVCR1</fullName>
    </alternativeName>
</protein>
<dbReference type="GO" id="GO:0043249">
    <property type="term" value="P:erythrocyte maturation"/>
    <property type="evidence" value="ECO:0007669"/>
    <property type="project" value="UniProtKB-KW"/>
</dbReference>
<evidence type="ECO:0000256" key="4">
    <source>
        <dbReference type="ARBA" id="ARBA00022448"/>
    </source>
</evidence>
<dbReference type="AlphaFoldDB" id="A0A671V6W9"/>